<reference evidence="2" key="1">
    <citation type="submission" date="2020-10" db="EMBL/GenBank/DDBJ databases">
        <title>Genome Sequence of ESBL Producing Zambian Clinical Strains.</title>
        <authorList>
            <person name="Shawa M."/>
            <person name="Furuta Y."/>
            <person name="Simbotwe M."/>
            <person name="Mulenga E."/>
            <person name="Mubanga M."/>
            <person name="Mulenga G."/>
            <person name="Kaile C."/>
            <person name="Zorigt T."/>
            <person name="Hang'ombe B."/>
            <person name="Higashi H."/>
        </authorList>
    </citation>
    <scope>NUCLEOTIDE SEQUENCE</scope>
    <source>
        <strain evidence="2">Zam_UTH_09</strain>
    </source>
</reference>
<protein>
    <recommendedName>
        <fullName evidence="1">Amidase domain-containing protein</fullName>
    </recommendedName>
</protein>
<evidence type="ECO:0000313" key="3">
    <source>
        <dbReference type="Proteomes" id="UP000655094"/>
    </source>
</evidence>
<accession>A0A919HMD2</accession>
<dbReference type="InterPro" id="IPR000120">
    <property type="entry name" value="Amidase"/>
</dbReference>
<gene>
    <name evidence="2" type="ORF">KPZU09_12520</name>
</gene>
<dbReference type="SUPFAM" id="SSF75304">
    <property type="entry name" value="Amidase signature (AS) enzymes"/>
    <property type="match status" value="1"/>
</dbReference>
<name>A0A919HMD2_KLEPN</name>
<proteinExistence type="predicted"/>
<dbReference type="InterPro" id="IPR036928">
    <property type="entry name" value="AS_sf"/>
</dbReference>
<dbReference type="Pfam" id="PF01425">
    <property type="entry name" value="Amidase"/>
    <property type="match status" value="1"/>
</dbReference>
<evidence type="ECO:0000313" key="2">
    <source>
        <dbReference type="EMBL" id="GHK51516.1"/>
    </source>
</evidence>
<dbReference type="InterPro" id="IPR023631">
    <property type="entry name" value="Amidase_dom"/>
</dbReference>
<dbReference type="Gene3D" id="3.90.1300.10">
    <property type="entry name" value="Amidase signature (AS) domain"/>
    <property type="match status" value="1"/>
</dbReference>
<comment type="caution">
    <text evidence="2">The sequence shown here is derived from an EMBL/GenBank/DDBJ whole genome shotgun (WGS) entry which is preliminary data.</text>
</comment>
<dbReference type="AlphaFoldDB" id="A0A919HMD2"/>
<organism evidence="2 3">
    <name type="scientific">Klebsiella pneumoniae</name>
    <dbReference type="NCBI Taxonomy" id="573"/>
    <lineage>
        <taxon>Bacteria</taxon>
        <taxon>Pseudomonadati</taxon>
        <taxon>Pseudomonadota</taxon>
        <taxon>Gammaproteobacteria</taxon>
        <taxon>Enterobacterales</taxon>
        <taxon>Enterobacteriaceae</taxon>
        <taxon>Klebsiella/Raoultella group</taxon>
        <taxon>Klebsiella</taxon>
        <taxon>Klebsiella pneumoniae complex</taxon>
    </lineage>
</organism>
<dbReference type="PANTHER" id="PTHR11895">
    <property type="entry name" value="TRANSAMIDASE"/>
    <property type="match status" value="1"/>
</dbReference>
<dbReference type="GO" id="GO:0003824">
    <property type="term" value="F:catalytic activity"/>
    <property type="evidence" value="ECO:0007669"/>
    <property type="project" value="InterPro"/>
</dbReference>
<dbReference type="EMBL" id="BNFF01000001">
    <property type="protein sequence ID" value="GHK51516.1"/>
    <property type="molecule type" value="Genomic_DNA"/>
</dbReference>
<sequence length="293" mass="31053">MKNLFDVAGHTTLAGAELLSDRPPATSDSWAVRQLHSAGALLSGMLNMDAYAYGFTTENSHYGATRNPHDLSRIAGGSSGGSAAAVAAGLVHFSLGSDTNGSIRVPASLCGIFGLKPTFGRLSRSGSHPFVASLDHIGPFARRVADLAAVYDALQGATRPMTFRLIKPASAPAIYWNADWRGCAARGWAAISPRCDDDARAAVDRVAYALGADSELQFADAALARSAAFIISASEGGNQYLTDLRHSPERFEPHSRERLLARAMIPRRGICRPSASAVMPVRRSNPCSVRPTC</sequence>
<dbReference type="Proteomes" id="UP000655094">
    <property type="component" value="Unassembled WGS sequence"/>
</dbReference>
<evidence type="ECO:0000259" key="1">
    <source>
        <dbReference type="Pfam" id="PF01425"/>
    </source>
</evidence>
<dbReference type="PANTHER" id="PTHR11895:SF172">
    <property type="entry name" value="GLUTAMYL-TRNA(GLN) AMIDOTRANSFERASE"/>
    <property type="match status" value="1"/>
</dbReference>
<feature type="domain" description="Amidase" evidence="1">
    <location>
        <begin position="2"/>
        <end position="158"/>
    </location>
</feature>